<evidence type="ECO:0000259" key="3">
    <source>
        <dbReference type="Pfam" id="PF18421"/>
    </source>
</evidence>
<feature type="domain" description="M23ase beta-sheet core" evidence="2">
    <location>
        <begin position="181"/>
        <end position="275"/>
    </location>
</feature>
<feature type="signal peptide" evidence="1">
    <location>
        <begin position="1"/>
        <end position="26"/>
    </location>
</feature>
<dbReference type="PANTHER" id="PTHR21666:SF285">
    <property type="entry name" value="M23 FAMILY METALLOPEPTIDASE"/>
    <property type="match status" value="1"/>
</dbReference>
<protein>
    <submittedName>
        <fullName evidence="4">Peptidase M23-like protein</fullName>
    </submittedName>
</protein>
<dbReference type="InterPro" id="IPR050570">
    <property type="entry name" value="Cell_wall_metabolism_enzyme"/>
</dbReference>
<dbReference type="EMBL" id="QPJY01000001">
    <property type="protein sequence ID" value="RCX33558.1"/>
    <property type="molecule type" value="Genomic_DNA"/>
</dbReference>
<comment type="caution">
    <text evidence="4">The sequence shown here is derived from an EMBL/GenBank/DDBJ whole genome shotgun (WGS) entry which is preliminary data.</text>
</comment>
<dbReference type="FunFam" id="2.70.70.10:FF:000019">
    <property type="entry name" value="M23 family peptidase"/>
    <property type="match status" value="1"/>
</dbReference>
<dbReference type="Proteomes" id="UP000252707">
    <property type="component" value="Unassembled WGS sequence"/>
</dbReference>
<keyword evidence="1" id="KW-0732">Signal</keyword>
<evidence type="ECO:0000259" key="2">
    <source>
        <dbReference type="Pfam" id="PF01551"/>
    </source>
</evidence>
<evidence type="ECO:0000313" key="5">
    <source>
        <dbReference type="Proteomes" id="UP000252707"/>
    </source>
</evidence>
<feature type="domain" description="Peptidase family M23 N-terminal" evidence="3">
    <location>
        <begin position="31"/>
        <end position="107"/>
    </location>
</feature>
<sequence>MYRPPLPRLLCAALLILLLAPAAASALPRANPVPGGVALVAIEAPGATAPKAWYRERRIMVLPDGTSSGRWFAVVGIALDAEPGTHRVESELADGRRETLEFLVVSKEYASQHITLKDTRKVTPPPEDLARIRDETPRIKAALRHWSDSDLVQTGFILPVEGVVSGNFGLRRFYNDQPRSPHSGLDIAAPAGTPVQAPAAGTVVETGDFFFNGNSVFLDHGQGLVTMYAHMQEIRVRPGERVRQGDMLGLVGSTGRATGPHLHWGVSLNDARVNPELFLPETTAKKPE</sequence>
<keyword evidence="5" id="KW-1185">Reference proteome</keyword>
<dbReference type="Pfam" id="PF01551">
    <property type="entry name" value="Peptidase_M23"/>
    <property type="match status" value="1"/>
</dbReference>
<evidence type="ECO:0000313" key="4">
    <source>
        <dbReference type="EMBL" id="RCX33558.1"/>
    </source>
</evidence>
<dbReference type="RefSeq" id="WP_114278383.1">
    <property type="nucleotide sequence ID" value="NZ_QPJY01000001.1"/>
</dbReference>
<dbReference type="InterPro" id="IPR040487">
    <property type="entry name" value="Peptidase_M23_N"/>
</dbReference>
<organism evidence="4 5">
    <name type="scientific">Thioalbus denitrificans</name>
    <dbReference type="NCBI Taxonomy" id="547122"/>
    <lineage>
        <taxon>Bacteria</taxon>
        <taxon>Pseudomonadati</taxon>
        <taxon>Pseudomonadota</taxon>
        <taxon>Gammaproteobacteria</taxon>
        <taxon>Chromatiales</taxon>
        <taxon>Ectothiorhodospiraceae</taxon>
        <taxon>Thioalbus</taxon>
    </lineage>
</organism>
<dbReference type="AlphaFoldDB" id="A0A369CJS8"/>
<proteinExistence type="predicted"/>
<dbReference type="Gene3D" id="2.70.70.10">
    <property type="entry name" value="Glucose Permease (Domain IIA)"/>
    <property type="match status" value="1"/>
</dbReference>
<accession>A0A369CJS8</accession>
<dbReference type="InterPro" id="IPR016047">
    <property type="entry name" value="M23ase_b-sheet_dom"/>
</dbReference>
<dbReference type="InterPro" id="IPR011055">
    <property type="entry name" value="Dup_hybrid_motif"/>
</dbReference>
<dbReference type="Pfam" id="PF18421">
    <property type="entry name" value="Peptidase_M23_N"/>
    <property type="match status" value="1"/>
</dbReference>
<reference evidence="4 5" key="1">
    <citation type="submission" date="2018-07" db="EMBL/GenBank/DDBJ databases">
        <title>Genomic Encyclopedia of Type Strains, Phase IV (KMG-IV): sequencing the most valuable type-strain genomes for metagenomic binning, comparative biology and taxonomic classification.</title>
        <authorList>
            <person name="Goeker M."/>
        </authorList>
    </citation>
    <scope>NUCLEOTIDE SEQUENCE [LARGE SCALE GENOMIC DNA]</scope>
    <source>
        <strain evidence="4 5">DSM 26407</strain>
    </source>
</reference>
<feature type="chain" id="PRO_5017001196" evidence="1">
    <location>
        <begin position="27"/>
        <end position="288"/>
    </location>
</feature>
<dbReference type="CDD" id="cd12797">
    <property type="entry name" value="M23_peptidase"/>
    <property type="match status" value="1"/>
</dbReference>
<dbReference type="OrthoDB" id="9805070at2"/>
<dbReference type="PANTHER" id="PTHR21666">
    <property type="entry name" value="PEPTIDASE-RELATED"/>
    <property type="match status" value="1"/>
</dbReference>
<dbReference type="GO" id="GO:0004222">
    <property type="term" value="F:metalloendopeptidase activity"/>
    <property type="evidence" value="ECO:0007669"/>
    <property type="project" value="TreeGrafter"/>
</dbReference>
<dbReference type="Gene3D" id="2.60.40.1590">
    <property type="entry name" value="Peptidoglycan hydrolase domains"/>
    <property type="match status" value="1"/>
</dbReference>
<name>A0A369CJS8_9GAMM</name>
<gene>
    <name evidence="4" type="ORF">DFQ59_101863</name>
</gene>
<dbReference type="SUPFAM" id="SSF51261">
    <property type="entry name" value="Duplicated hybrid motif"/>
    <property type="match status" value="1"/>
</dbReference>
<evidence type="ECO:0000256" key="1">
    <source>
        <dbReference type="SAM" id="SignalP"/>
    </source>
</evidence>